<protein>
    <submittedName>
        <fullName evidence="1">Uncharacterized protein</fullName>
    </submittedName>
</protein>
<organism evidence="1">
    <name type="scientific">Leptospira borgpetersenii serovar Ballum</name>
    <dbReference type="NCBI Taxonomy" id="280505"/>
    <lineage>
        <taxon>Bacteria</taxon>
        <taxon>Pseudomonadati</taxon>
        <taxon>Spirochaetota</taxon>
        <taxon>Spirochaetia</taxon>
        <taxon>Leptospirales</taxon>
        <taxon>Leptospiraceae</taxon>
        <taxon>Leptospira</taxon>
    </lineage>
</organism>
<proteinExistence type="predicted"/>
<evidence type="ECO:0000313" key="2">
    <source>
        <dbReference type="Proteomes" id="UP000058857"/>
    </source>
</evidence>
<evidence type="ECO:0000313" key="1">
    <source>
        <dbReference type="EMBL" id="ALO28331.1"/>
    </source>
</evidence>
<sequence length="58" mass="6728">MNVTLIFFGASLIFSSICFRFNSTKSETFKIRFTSLLYRSEAKPHKLLYSFLLVNVSL</sequence>
<dbReference type="EMBL" id="CP012030">
    <property type="protein sequence ID" value="ALO28331.1"/>
    <property type="molecule type" value="Genomic_DNA"/>
</dbReference>
<dbReference type="PATRIC" id="fig|280505.15.peg.4093"/>
<dbReference type="AlphaFoldDB" id="A0A0S2IXJ8"/>
<gene>
    <name evidence="1" type="ORF">LBBP_04205</name>
</gene>
<reference evidence="1 2" key="1">
    <citation type="journal article" date="2015" name="PLoS Negl. Trop. Dis.">
        <title>Distribution of Plasmids in Distinct Leptospira Pathogenic Species.</title>
        <authorList>
            <person name="Wang Y."/>
            <person name="Zhuang X."/>
            <person name="Zhong Y."/>
            <person name="Zhang C."/>
            <person name="Zhang Y."/>
            <person name="Zeng L."/>
            <person name="Zhu Y."/>
            <person name="He P."/>
            <person name="Dong K."/>
            <person name="Pal U."/>
            <person name="Guo X."/>
            <person name="Qin J."/>
        </authorList>
    </citation>
    <scope>NUCLEOTIDE SEQUENCE [LARGE SCALE GENOMIC DNA]</scope>
    <source>
        <strain evidence="1 2">56604</strain>
    </source>
</reference>
<name>A0A0S2IXJ8_LEPBO</name>
<dbReference type="Proteomes" id="UP000058857">
    <property type="component" value="Chromosome 2"/>
</dbReference>
<accession>A0A0S2IXJ8</accession>